<dbReference type="STRING" id="75743.A0A401P3R2"/>
<dbReference type="GO" id="GO:0005634">
    <property type="term" value="C:nucleus"/>
    <property type="evidence" value="ECO:0007669"/>
    <property type="project" value="TreeGrafter"/>
</dbReference>
<dbReference type="InterPro" id="IPR013216">
    <property type="entry name" value="Methyltransf_11"/>
</dbReference>
<dbReference type="InterPro" id="IPR029063">
    <property type="entry name" value="SAM-dependent_MTases_sf"/>
</dbReference>
<comment type="caution">
    <text evidence="4">The sequence shown here is derived from an EMBL/GenBank/DDBJ whole genome shotgun (WGS) entry which is preliminary data.</text>
</comment>
<evidence type="ECO:0000313" key="4">
    <source>
        <dbReference type="EMBL" id="GCB67758.1"/>
    </source>
</evidence>
<evidence type="ECO:0000256" key="1">
    <source>
        <dbReference type="ARBA" id="ARBA00022603"/>
    </source>
</evidence>
<dbReference type="PANTHER" id="PTHR13069">
    <property type="entry name" value="ALKYLATED DNA REPAIR PROTEIN ALKB HOMOLOG 8"/>
    <property type="match status" value="1"/>
</dbReference>
<evidence type="ECO:0000256" key="2">
    <source>
        <dbReference type="ARBA" id="ARBA00022679"/>
    </source>
</evidence>
<dbReference type="GO" id="GO:0008757">
    <property type="term" value="F:S-adenosylmethionine-dependent methyltransferase activity"/>
    <property type="evidence" value="ECO:0007669"/>
    <property type="project" value="InterPro"/>
</dbReference>
<dbReference type="PANTHER" id="PTHR13069:SF35">
    <property type="entry name" value="TRNA METHYLTRANSFERASE 9-LIKE PROTEIN-RELATED"/>
    <property type="match status" value="1"/>
</dbReference>
<feature type="domain" description="Methyltransferase type 11" evidence="3">
    <location>
        <begin position="114"/>
        <end position="203"/>
    </location>
</feature>
<dbReference type="GO" id="GO:0106335">
    <property type="term" value="F:tRNA (5-carboxymethyluridine(34)-5-O)-methyltransferase activity"/>
    <property type="evidence" value="ECO:0007669"/>
    <property type="project" value="TreeGrafter"/>
</dbReference>
<keyword evidence="5" id="KW-1185">Reference proteome</keyword>
<dbReference type="GO" id="GO:0000049">
    <property type="term" value="F:tRNA binding"/>
    <property type="evidence" value="ECO:0007669"/>
    <property type="project" value="TreeGrafter"/>
</dbReference>
<dbReference type="Proteomes" id="UP000288216">
    <property type="component" value="Unassembled WGS sequence"/>
</dbReference>
<keyword evidence="2" id="KW-0808">Transferase</keyword>
<dbReference type="OMA" id="NHVEELH"/>
<dbReference type="GO" id="GO:0030488">
    <property type="term" value="P:tRNA methylation"/>
    <property type="evidence" value="ECO:0007669"/>
    <property type="project" value="TreeGrafter"/>
</dbReference>
<dbReference type="AlphaFoldDB" id="A0A401P3R2"/>
<dbReference type="Pfam" id="PF08241">
    <property type="entry name" value="Methyltransf_11"/>
    <property type="match status" value="1"/>
</dbReference>
<proteinExistence type="predicted"/>
<name>A0A401P3R2_SCYTO</name>
<evidence type="ECO:0000313" key="5">
    <source>
        <dbReference type="Proteomes" id="UP000288216"/>
    </source>
</evidence>
<dbReference type="FunFam" id="3.40.50.150:FF:000195">
    <property type="entry name" value="Methyltransferase domain containing protein"/>
    <property type="match status" value="1"/>
</dbReference>
<dbReference type="InterPro" id="IPR051422">
    <property type="entry name" value="AlkB_tRNA_MeTrf/Diox"/>
</dbReference>
<organism evidence="4 5">
    <name type="scientific">Scyliorhinus torazame</name>
    <name type="common">Cloudy catshark</name>
    <name type="synonym">Catulus torazame</name>
    <dbReference type="NCBI Taxonomy" id="75743"/>
    <lineage>
        <taxon>Eukaryota</taxon>
        <taxon>Metazoa</taxon>
        <taxon>Chordata</taxon>
        <taxon>Craniata</taxon>
        <taxon>Vertebrata</taxon>
        <taxon>Chondrichthyes</taxon>
        <taxon>Elasmobranchii</taxon>
        <taxon>Galeomorphii</taxon>
        <taxon>Galeoidea</taxon>
        <taxon>Carcharhiniformes</taxon>
        <taxon>Scyliorhinidae</taxon>
        <taxon>Scyliorhinus</taxon>
    </lineage>
</organism>
<dbReference type="SUPFAM" id="SSF53335">
    <property type="entry name" value="S-adenosyl-L-methionine-dependent methyltransferases"/>
    <property type="match status" value="1"/>
</dbReference>
<dbReference type="GO" id="GO:0002098">
    <property type="term" value="P:tRNA wobble uridine modification"/>
    <property type="evidence" value="ECO:0007669"/>
    <property type="project" value="TreeGrafter"/>
</dbReference>
<protein>
    <recommendedName>
        <fullName evidence="3">Methyltransferase type 11 domain-containing protein</fullName>
    </recommendedName>
</protein>
<dbReference type="Gene3D" id="3.40.50.150">
    <property type="entry name" value="Vaccinia Virus protein VP39"/>
    <property type="match status" value="2"/>
</dbReference>
<dbReference type="OrthoDB" id="271595at2759"/>
<reference evidence="4 5" key="1">
    <citation type="journal article" date="2018" name="Nat. Ecol. Evol.">
        <title>Shark genomes provide insights into elasmobranch evolution and the origin of vertebrates.</title>
        <authorList>
            <person name="Hara Y"/>
            <person name="Yamaguchi K"/>
            <person name="Onimaru K"/>
            <person name="Kadota M"/>
            <person name="Koyanagi M"/>
            <person name="Keeley SD"/>
            <person name="Tatsumi K"/>
            <person name="Tanaka K"/>
            <person name="Motone F"/>
            <person name="Kageyama Y"/>
            <person name="Nozu R"/>
            <person name="Adachi N"/>
            <person name="Nishimura O"/>
            <person name="Nakagawa R"/>
            <person name="Tanegashima C"/>
            <person name="Kiyatake I"/>
            <person name="Matsumoto R"/>
            <person name="Murakumo K"/>
            <person name="Nishida K"/>
            <person name="Terakita A"/>
            <person name="Kuratani S"/>
            <person name="Sato K"/>
            <person name="Hyodo S Kuraku.S."/>
        </authorList>
    </citation>
    <scope>NUCLEOTIDE SEQUENCE [LARGE SCALE GENOMIC DNA]</scope>
</reference>
<evidence type="ECO:0000259" key="3">
    <source>
        <dbReference type="Pfam" id="PF08241"/>
    </source>
</evidence>
<gene>
    <name evidence="4" type="ORF">scyTo_0005200</name>
</gene>
<dbReference type="CDD" id="cd02440">
    <property type="entry name" value="AdoMet_MTases"/>
    <property type="match status" value="1"/>
</dbReference>
<dbReference type="EMBL" id="BFAA01001592">
    <property type="protein sequence ID" value="GCB67758.1"/>
    <property type="molecule type" value="Genomic_DNA"/>
</dbReference>
<accession>A0A401P3R2</accession>
<dbReference type="GO" id="GO:0005737">
    <property type="term" value="C:cytoplasm"/>
    <property type="evidence" value="ECO:0007669"/>
    <property type="project" value="TreeGrafter"/>
</dbReference>
<sequence length="535" mass="61855">MMGRLQTWAVAEQLLESETDRVPIPVNVPNTLQQQPSDRLTIFQQFSPSLWSFQQFHDRMHDFAMDKEASRLEKDYVHSVYEKIAPHFNDTRYKAWPRVRQFLLEQESGSLIADVGCGNGKYLCINKQAYKVGCDYCLPLVESAREQSYEAMVCDSLHLPYRDQCFDAILSIAVIHHFSTKERRIQAIKEMARILRVRGKIMIYVWAMEQNRRKFEKQDIFVPWNPAPPPSNSSGSKMLNGEGESFQHNNNDGVFHKDKPFISSKLPNNQLDMHKKQTQGKEASSLGMENTLLDEKSLKLWLFSQSLNPILQFSSSNRTKPPNDLWMFRDFITSFKTDSMIRSFEQSKTDHVARFASNVFSYGQKPESVFDALSKSQLPSHYSSSESHARLFEYPRTGRFEIQQSSSIFRSCAEVSLPDLSSQSLFQNELRNCAGENKSGTNSTCENNIDTVHPQMPRKLTTDSSDWPLVPRVSAKDKEGQINYNSTCLRYYHVFKQGELIELIEKYTEGLQVIQTYYDHANWCVIVEKVRVYQI</sequence>
<keyword evidence="1" id="KW-0489">Methyltransferase</keyword>